<feature type="region of interest" description="Disordered" evidence="1">
    <location>
        <begin position="74"/>
        <end position="102"/>
    </location>
</feature>
<evidence type="ECO:0000256" key="1">
    <source>
        <dbReference type="SAM" id="MobiDB-lite"/>
    </source>
</evidence>
<reference evidence="2 3" key="1">
    <citation type="submission" date="2021-06" db="EMBL/GenBank/DDBJ databases">
        <authorList>
            <person name="Palmer J.M."/>
        </authorList>
    </citation>
    <scope>NUCLEOTIDE SEQUENCE [LARGE SCALE GENOMIC DNA]</scope>
    <source>
        <strain evidence="2 3">XC_2019</strain>
        <tissue evidence="2">Muscle</tissue>
    </source>
</reference>
<keyword evidence="3" id="KW-1185">Reference proteome</keyword>
<comment type="caution">
    <text evidence="2">The sequence shown here is derived from an EMBL/GenBank/DDBJ whole genome shotgun (WGS) entry which is preliminary data.</text>
</comment>
<evidence type="ECO:0000313" key="3">
    <source>
        <dbReference type="Proteomes" id="UP001434883"/>
    </source>
</evidence>
<dbReference type="EMBL" id="JAHRIN010069574">
    <property type="protein sequence ID" value="MEQ2216114.1"/>
    <property type="molecule type" value="Genomic_DNA"/>
</dbReference>
<proteinExistence type="predicted"/>
<dbReference type="Proteomes" id="UP001434883">
    <property type="component" value="Unassembled WGS sequence"/>
</dbReference>
<organism evidence="2 3">
    <name type="scientific">Xenoophorus captivus</name>
    <dbReference type="NCBI Taxonomy" id="1517983"/>
    <lineage>
        <taxon>Eukaryota</taxon>
        <taxon>Metazoa</taxon>
        <taxon>Chordata</taxon>
        <taxon>Craniata</taxon>
        <taxon>Vertebrata</taxon>
        <taxon>Euteleostomi</taxon>
        <taxon>Actinopterygii</taxon>
        <taxon>Neopterygii</taxon>
        <taxon>Teleostei</taxon>
        <taxon>Neoteleostei</taxon>
        <taxon>Acanthomorphata</taxon>
        <taxon>Ovalentaria</taxon>
        <taxon>Atherinomorphae</taxon>
        <taxon>Cyprinodontiformes</taxon>
        <taxon>Goodeidae</taxon>
        <taxon>Xenoophorus</taxon>
    </lineage>
</organism>
<protein>
    <submittedName>
        <fullName evidence="2">Uncharacterized protein</fullName>
    </submittedName>
</protein>
<accession>A0ABV0S6K5</accession>
<gene>
    <name evidence="2" type="ORF">XENOCAPTIV_010894</name>
</gene>
<name>A0ABV0S6K5_9TELE</name>
<evidence type="ECO:0000313" key="2">
    <source>
        <dbReference type="EMBL" id="MEQ2216114.1"/>
    </source>
</evidence>
<sequence>MVDAFTLFREHKLNKWFYEPQAELRPTFCWFLLRRQSSSFVPGVSFAFIIINIVPKVQRRNPFGLTGDKVFGADSHGGRDAVEGDVSAPHGSHPSGPPPPRQLRYEGAFLLPPRRKTVEAQAVQEHPALVVVGTAVTVRHAAFSSTHVWRGRKQLRIPQRPQRYNLGADTSTEIRGWSAVPKTH</sequence>